<dbReference type="InterPro" id="IPR036097">
    <property type="entry name" value="HisK_dim/P_sf"/>
</dbReference>
<reference evidence="11 12" key="1">
    <citation type="journal article" date="2016" name="Nat. Commun.">
        <title>Thousands of microbial genomes shed light on interconnected biogeochemical processes in an aquifer system.</title>
        <authorList>
            <person name="Anantharaman K."/>
            <person name="Brown C.T."/>
            <person name="Hug L.A."/>
            <person name="Sharon I."/>
            <person name="Castelle C.J."/>
            <person name="Probst A.J."/>
            <person name="Thomas B.C."/>
            <person name="Singh A."/>
            <person name="Wilkins M.J."/>
            <person name="Karaoz U."/>
            <person name="Brodie E.L."/>
            <person name="Williams K.H."/>
            <person name="Hubbard S.S."/>
            <person name="Banfield J.F."/>
        </authorList>
    </citation>
    <scope>NUCLEOTIDE SEQUENCE [LARGE SCALE GENOMIC DNA]</scope>
</reference>
<dbReference type="AlphaFoldDB" id="A0A1F7FGU6"/>
<dbReference type="SMART" id="SM00387">
    <property type="entry name" value="HATPase_c"/>
    <property type="match status" value="1"/>
</dbReference>
<evidence type="ECO:0000256" key="7">
    <source>
        <dbReference type="ARBA" id="ARBA00022840"/>
    </source>
</evidence>
<evidence type="ECO:0000256" key="5">
    <source>
        <dbReference type="ARBA" id="ARBA00022741"/>
    </source>
</evidence>
<comment type="caution">
    <text evidence="11">The sequence shown here is derived from an EMBL/GenBank/DDBJ whole genome shotgun (WGS) entry which is preliminary data.</text>
</comment>
<keyword evidence="5" id="KW-0547">Nucleotide-binding</keyword>
<dbReference type="InterPro" id="IPR035965">
    <property type="entry name" value="PAS-like_dom_sf"/>
</dbReference>
<feature type="transmembrane region" description="Helical" evidence="9">
    <location>
        <begin position="7"/>
        <end position="27"/>
    </location>
</feature>
<dbReference type="InterPro" id="IPR003661">
    <property type="entry name" value="HisK_dim/P_dom"/>
</dbReference>
<evidence type="ECO:0000313" key="12">
    <source>
        <dbReference type="Proteomes" id="UP000179243"/>
    </source>
</evidence>
<protein>
    <recommendedName>
        <fullName evidence="2">histidine kinase</fullName>
        <ecNumber evidence="2">2.7.13.3</ecNumber>
    </recommendedName>
</protein>
<dbReference type="Gene3D" id="3.30.565.10">
    <property type="entry name" value="Histidine kinase-like ATPase, C-terminal domain"/>
    <property type="match status" value="1"/>
</dbReference>
<dbReference type="Proteomes" id="UP000179243">
    <property type="component" value="Unassembled WGS sequence"/>
</dbReference>
<comment type="catalytic activity">
    <reaction evidence="1">
        <text>ATP + protein L-histidine = ADP + protein N-phospho-L-histidine.</text>
        <dbReference type="EC" id="2.7.13.3"/>
    </reaction>
</comment>
<evidence type="ECO:0000259" key="10">
    <source>
        <dbReference type="PROSITE" id="PS50109"/>
    </source>
</evidence>
<organism evidence="11 12">
    <name type="scientific">Candidatus Raymondbacteria bacterium RIFOXYD12_FULL_49_13</name>
    <dbReference type="NCBI Taxonomy" id="1817890"/>
    <lineage>
        <taxon>Bacteria</taxon>
        <taxon>Raymondiibacteriota</taxon>
    </lineage>
</organism>
<evidence type="ECO:0000256" key="4">
    <source>
        <dbReference type="ARBA" id="ARBA00022679"/>
    </source>
</evidence>
<dbReference type="EMBL" id="MFYX01000046">
    <property type="protein sequence ID" value="OGK05843.1"/>
    <property type="molecule type" value="Genomic_DNA"/>
</dbReference>
<keyword evidence="8" id="KW-0902">Two-component regulatory system</keyword>
<keyword evidence="6" id="KW-0418">Kinase</keyword>
<name>A0A1F7FGU6_UNCRA</name>
<dbReference type="SUPFAM" id="SSF55874">
    <property type="entry name" value="ATPase domain of HSP90 chaperone/DNA topoisomerase II/histidine kinase"/>
    <property type="match status" value="1"/>
</dbReference>
<dbReference type="Pfam" id="PF02518">
    <property type="entry name" value="HATPase_c"/>
    <property type="match status" value="1"/>
</dbReference>
<dbReference type="NCBIfam" id="TIGR00229">
    <property type="entry name" value="sensory_box"/>
    <property type="match status" value="1"/>
</dbReference>
<keyword evidence="4" id="KW-0808">Transferase</keyword>
<keyword evidence="9" id="KW-0472">Membrane</keyword>
<dbReference type="SMART" id="SM00388">
    <property type="entry name" value="HisKA"/>
    <property type="match status" value="1"/>
</dbReference>
<evidence type="ECO:0000256" key="6">
    <source>
        <dbReference type="ARBA" id="ARBA00022777"/>
    </source>
</evidence>
<dbReference type="PRINTS" id="PR00344">
    <property type="entry name" value="BCTRLSENSOR"/>
</dbReference>
<dbReference type="InterPro" id="IPR000014">
    <property type="entry name" value="PAS"/>
</dbReference>
<gene>
    <name evidence="11" type="ORF">A2519_04120</name>
</gene>
<dbReference type="SUPFAM" id="SSF47384">
    <property type="entry name" value="Homodimeric domain of signal transducing histidine kinase"/>
    <property type="match status" value="1"/>
</dbReference>
<evidence type="ECO:0000256" key="9">
    <source>
        <dbReference type="SAM" id="Phobius"/>
    </source>
</evidence>
<dbReference type="PANTHER" id="PTHR43065:SF10">
    <property type="entry name" value="PEROXIDE STRESS-ACTIVATED HISTIDINE KINASE MAK3"/>
    <property type="match status" value="1"/>
</dbReference>
<dbReference type="EC" id="2.7.13.3" evidence="2"/>
<keyword evidence="7" id="KW-0067">ATP-binding</keyword>
<keyword evidence="3" id="KW-0597">Phosphoprotein</keyword>
<proteinExistence type="predicted"/>
<keyword evidence="9" id="KW-1133">Transmembrane helix</keyword>
<dbReference type="Pfam" id="PF00512">
    <property type="entry name" value="HisKA"/>
    <property type="match status" value="1"/>
</dbReference>
<dbReference type="GO" id="GO:0005524">
    <property type="term" value="F:ATP binding"/>
    <property type="evidence" value="ECO:0007669"/>
    <property type="project" value="UniProtKB-KW"/>
</dbReference>
<evidence type="ECO:0000256" key="2">
    <source>
        <dbReference type="ARBA" id="ARBA00012438"/>
    </source>
</evidence>
<feature type="domain" description="Histidine kinase" evidence="10">
    <location>
        <begin position="277"/>
        <end position="501"/>
    </location>
</feature>
<evidence type="ECO:0000256" key="1">
    <source>
        <dbReference type="ARBA" id="ARBA00000085"/>
    </source>
</evidence>
<dbReference type="PROSITE" id="PS50109">
    <property type="entry name" value="HIS_KIN"/>
    <property type="match status" value="1"/>
</dbReference>
<dbReference type="GO" id="GO:0000155">
    <property type="term" value="F:phosphorelay sensor kinase activity"/>
    <property type="evidence" value="ECO:0007669"/>
    <property type="project" value="InterPro"/>
</dbReference>
<dbReference type="SMART" id="SM00091">
    <property type="entry name" value="PAS"/>
    <property type="match status" value="1"/>
</dbReference>
<dbReference type="CDD" id="cd00082">
    <property type="entry name" value="HisKA"/>
    <property type="match status" value="1"/>
</dbReference>
<dbReference type="InterPro" id="IPR036890">
    <property type="entry name" value="HATPase_C_sf"/>
</dbReference>
<sequence length="505" mass="56230">MGSDKKQYVIAGAATVVFTAMALLPSVPPAAKAAGAGLFLGVLVYCYKAVKKSHAEFEKTVISFHDLLTESFTTLLREITGPENVQSVLEVLEEQPLLSRRPATLAGYLDHYRSLFNKQKNIFNEKNRQIRFLNERILFSKQQLEAVFDALTDGLCIVDEYMRIFRLNRAYARYANHELKHLLGKNSHEFFPGTKRIHADQHVNKTFQTGEPVSGIKLDSVVGDSKLFFEYGTFPIYKDSRVVYVLEHFRNVTNERKINEQLIRSSNLATIGTMITGIAHEMNNPLSGISGCATNMVQMAKNYGLNDKGIERIKDILDCANRAEVILKDLLDLSRKREIQFVITSVVPIIEKSMQSIHVQGYKSVKKTIEPQPGVSNLINCDPPRIMQVFINVIANATLSVLEKAAVSEAAGASGYAPEIRIEVKREGNYIVAMVIDNGMGIPADKMPYVFDPFFTTRSPGEGTGLGLSICSKIMMEHNGRISAESDADHTVFFLEFPVPARGQG</sequence>
<evidence type="ECO:0000256" key="8">
    <source>
        <dbReference type="ARBA" id="ARBA00023012"/>
    </source>
</evidence>
<dbReference type="SUPFAM" id="SSF55785">
    <property type="entry name" value="PYP-like sensor domain (PAS domain)"/>
    <property type="match status" value="1"/>
</dbReference>
<dbReference type="InterPro" id="IPR013656">
    <property type="entry name" value="PAS_4"/>
</dbReference>
<accession>A0A1F7FGU6</accession>
<dbReference type="InterPro" id="IPR004358">
    <property type="entry name" value="Sig_transdc_His_kin-like_C"/>
</dbReference>
<dbReference type="Pfam" id="PF08448">
    <property type="entry name" value="PAS_4"/>
    <property type="match status" value="1"/>
</dbReference>
<dbReference type="InterPro" id="IPR005467">
    <property type="entry name" value="His_kinase_dom"/>
</dbReference>
<dbReference type="Gene3D" id="3.30.450.20">
    <property type="entry name" value="PAS domain"/>
    <property type="match status" value="1"/>
</dbReference>
<dbReference type="Gene3D" id="1.10.287.130">
    <property type="match status" value="1"/>
</dbReference>
<dbReference type="InterPro" id="IPR003594">
    <property type="entry name" value="HATPase_dom"/>
</dbReference>
<dbReference type="PANTHER" id="PTHR43065">
    <property type="entry name" value="SENSOR HISTIDINE KINASE"/>
    <property type="match status" value="1"/>
</dbReference>
<evidence type="ECO:0000313" key="11">
    <source>
        <dbReference type="EMBL" id="OGK05843.1"/>
    </source>
</evidence>
<evidence type="ECO:0000256" key="3">
    <source>
        <dbReference type="ARBA" id="ARBA00022553"/>
    </source>
</evidence>
<keyword evidence="9" id="KW-0812">Transmembrane</keyword>